<sequence length="244" mass="28222">MKNYRLIIQYNGTNYSGWQIQPNVDTIQQQIRDAIQILTKEKINLIGSGRTDAGVHAIGQVANFRIKDELNINKFQHSLNSILPTDISIRDITEVDENFHARFDAKKRSYLYVINTIKSPFYKDFSYFYSPISKLEIDLLNKISNEFVGEFDFTSFSKKNSDTKEKVCNITLSRWRRGKYLFYFRIDGNRFLHGMVRAIVGTILEIAEKKHPVSKVGEILSLKDRDTAGRGVPACGLFLYKVKY</sequence>
<evidence type="ECO:0000256" key="2">
    <source>
        <dbReference type="ARBA" id="ARBA00022694"/>
    </source>
</evidence>
<dbReference type="GO" id="GO:0160147">
    <property type="term" value="F:tRNA pseudouridine(38-40) synthase activity"/>
    <property type="evidence" value="ECO:0007669"/>
    <property type="project" value="UniProtKB-EC"/>
</dbReference>
<proteinExistence type="inferred from homology"/>
<dbReference type="NCBIfam" id="TIGR00071">
    <property type="entry name" value="hisT_truA"/>
    <property type="match status" value="1"/>
</dbReference>
<feature type="domain" description="Pseudouridine synthase I TruA alpha/beta" evidence="4">
    <location>
        <begin position="7"/>
        <end position="104"/>
    </location>
</feature>
<dbReference type="PANTHER" id="PTHR11142:SF0">
    <property type="entry name" value="TRNA PSEUDOURIDINE SYNTHASE-LIKE 1"/>
    <property type="match status" value="1"/>
</dbReference>
<evidence type="ECO:0000259" key="4">
    <source>
        <dbReference type="Pfam" id="PF01416"/>
    </source>
</evidence>
<dbReference type="PIRSF" id="PIRSF001430">
    <property type="entry name" value="tRNA_psdUrid_synth"/>
    <property type="match status" value="1"/>
</dbReference>
<evidence type="ECO:0000313" key="5">
    <source>
        <dbReference type="EMBL" id="VAX14967.1"/>
    </source>
</evidence>
<evidence type="ECO:0000256" key="3">
    <source>
        <dbReference type="ARBA" id="ARBA00023235"/>
    </source>
</evidence>
<keyword evidence="2" id="KW-0819">tRNA processing</keyword>
<comment type="similarity">
    <text evidence="1">Belongs to the tRNA pseudouridine synthase TruA family.</text>
</comment>
<dbReference type="InterPro" id="IPR001406">
    <property type="entry name" value="PsdUridine_synth_TruA"/>
</dbReference>
<gene>
    <name evidence="5" type="ORF">MNBD_IGNAVI01-1901</name>
</gene>
<dbReference type="CDD" id="cd02570">
    <property type="entry name" value="PseudoU_synth_EcTruA"/>
    <property type="match status" value="1"/>
</dbReference>
<dbReference type="SUPFAM" id="SSF55120">
    <property type="entry name" value="Pseudouridine synthase"/>
    <property type="match status" value="1"/>
</dbReference>
<protein>
    <submittedName>
        <fullName evidence="5">tRNA pseudouridine(38-40) synthase</fullName>
        <ecNumber evidence="5">5.4.99.12</ecNumber>
    </submittedName>
</protein>
<dbReference type="EC" id="5.4.99.12" evidence="5"/>
<name>A0A3B1CDS6_9ZZZZ</name>
<organism evidence="5">
    <name type="scientific">hydrothermal vent metagenome</name>
    <dbReference type="NCBI Taxonomy" id="652676"/>
    <lineage>
        <taxon>unclassified sequences</taxon>
        <taxon>metagenomes</taxon>
        <taxon>ecological metagenomes</taxon>
    </lineage>
</organism>
<dbReference type="Gene3D" id="3.30.70.580">
    <property type="entry name" value="Pseudouridine synthase I, catalytic domain, N-terminal subdomain"/>
    <property type="match status" value="1"/>
</dbReference>
<dbReference type="FunFam" id="3.30.70.580:FF:000001">
    <property type="entry name" value="tRNA pseudouridine synthase A"/>
    <property type="match status" value="1"/>
</dbReference>
<dbReference type="PANTHER" id="PTHR11142">
    <property type="entry name" value="PSEUDOURIDYLATE SYNTHASE"/>
    <property type="match status" value="1"/>
</dbReference>
<dbReference type="InterPro" id="IPR020097">
    <property type="entry name" value="PsdUridine_synth_TruA_a/b_dom"/>
</dbReference>
<evidence type="ECO:0000256" key="1">
    <source>
        <dbReference type="ARBA" id="ARBA00009375"/>
    </source>
</evidence>
<keyword evidence="3 5" id="KW-0413">Isomerase</keyword>
<accession>A0A3B1CDS6</accession>
<dbReference type="Pfam" id="PF01416">
    <property type="entry name" value="PseudoU_synth_1"/>
    <property type="match status" value="2"/>
</dbReference>
<dbReference type="GO" id="GO:0003723">
    <property type="term" value="F:RNA binding"/>
    <property type="evidence" value="ECO:0007669"/>
    <property type="project" value="InterPro"/>
</dbReference>
<dbReference type="Gene3D" id="3.30.70.660">
    <property type="entry name" value="Pseudouridine synthase I, catalytic domain, C-terminal subdomain"/>
    <property type="match status" value="1"/>
</dbReference>
<dbReference type="EMBL" id="UOGD01000003">
    <property type="protein sequence ID" value="VAX14967.1"/>
    <property type="molecule type" value="Genomic_DNA"/>
</dbReference>
<feature type="domain" description="Pseudouridine synthase I TruA alpha/beta" evidence="4">
    <location>
        <begin position="145"/>
        <end position="244"/>
    </location>
</feature>
<dbReference type="InterPro" id="IPR020095">
    <property type="entry name" value="PsdUridine_synth_TruA_C"/>
</dbReference>
<reference evidence="5" key="1">
    <citation type="submission" date="2018-06" db="EMBL/GenBank/DDBJ databases">
        <authorList>
            <person name="Zhirakovskaya E."/>
        </authorList>
    </citation>
    <scope>NUCLEOTIDE SEQUENCE</scope>
</reference>
<dbReference type="AlphaFoldDB" id="A0A3B1CDS6"/>
<dbReference type="GO" id="GO:0031119">
    <property type="term" value="P:tRNA pseudouridine synthesis"/>
    <property type="evidence" value="ECO:0007669"/>
    <property type="project" value="TreeGrafter"/>
</dbReference>
<dbReference type="HAMAP" id="MF_00171">
    <property type="entry name" value="TruA"/>
    <property type="match status" value="1"/>
</dbReference>
<dbReference type="InterPro" id="IPR020094">
    <property type="entry name" value="TruA/RsuA/RluB/E/F_N"/>
</dbReference>
<dbReference type="InterPro" id="IPR020103">
    <property type="entry name" value="PsdUridine_synth_cat_dom_sf"/>
</dbReference>